<reference evidence="2 3" key="1">
    <citation type="journal article" date="2023" name="Sci. Data">
        <title>Genome assembly of the Korean intertidal mud-creeper Batillaria attramentaria.</title>
        <authorList>
            <person name="Patra A.K."/>
            <person name="Ho P.T."/>
            <person name="Jun S."/>
            <person name="Lee S.J."/>
            <person name="Kim Y."/>
            <person name="Won Y.J."/>
        </authorList>
    </citation>
    <scope>NUCLEOTIDE SEQUENCE [LARGE SCALE GENOMIC DNA]</scope>
    <source>
        <strain evidence="2">Wonlab-2016</strain>
    </source>
</reference>
<sequence length="118" mass="13064">MHRAPGFLTLLTTHCYQPYQQLYACLDPKTLHTSVSEKPGIVRNARAKSPSTTSRAPRSLTAGGCRDWKRKPHCSANAGACHIPIQPTRERVTSDFKNSSGWWCPSDVPANRLHAIVP</sequence>
<organism evidence="2 3">
    <name type="scientific">Batillaria attramentaria</name>
    <dbReference type="NCBI Taxonomy" id="370345"/>
    <lineage>
        <taxon>Eukaryota</taxon>
        <taxon>Metazoa</taxon>
        <taxon>Spiralia</taxon>
        <taxon>Lophotrochozoa</taxon>
        <taxon>Mollusca</taxon>
        <taxon>Gastropoda</taxon>
        <taxon>Caenogastropoda</taxon>
        <taxon>Sorbeoconcha</taxon>
        <taxon>Cerithioidea</taxon>
        <taxon>Batillariidae</taxon>
        <taxon>Batillaria</taxon>
    </lineage>
</organism>
<dbReference type="EMBL" id="JACVVK020000292">
    <property type="protein sequence ID" value="KAK7479939.1"/>
    <property type="molecule type" value="Genomic_DNA"/>
</dbReference>
<gene>
    <name evidence="2" type="ORF">BaRGS_00028847</name>
</gene>
<feature type="region of interest" description="Disordered" evidence="1">
    <location>
        <begin position="37"/>
        <end position="62"/>
    </location>
</feature>
<keyword evidence="3" id="KW-1185">Reference proteome</keyword>
<comment type="caution">
    <text evidence="2">The sequence shown here is derived from an EMBL/GenBank/DDBJ whole genome shotgun (WGS) entry which is preliminary data.</text>
</comment>
<dbReference type="AlphaFoldDB" id="A0ABD0JYZ5"/>
<evidence type="ECO:0000313" key="3">
    <source>
        <dbReference type="Proteomes" id="UP001519460"/>
    </source>
</evidence>
<protein>
    <submittedName>
        <fullName evidence="2">Uncharacterized protein</fullName>
    </submittedName>
</protein>
<name>A0ABD0JYZ5_9CAEN</name>
<proteinExistence type="predicted"/>
<dbReference type="Proteomes" id="UP001519460">
    <property type="component" value="Unassembled WGS sequence"/>
</dbReference>
<evidence type="ECO:0000313" key="2">
    <source>
        <dbReference type="EMBL" id="KAK7479939.1"/>
    </source>
</evidence>
<evidence type="ECO:0000256" key="1">
    <source>
        <dbReference type="SAM" id="MobiDB-lite"/>
    </source>
</evidence>
<accession>A0ABD0JYZ5</accession>